<keyword evidence="3 4" id="KW-0808">Transferase</keyword>
<evidence type="ECO:0000313" key="7">
    <source>
        <dbReference type="RefSeq" id="XP_017774703.1"/>
    </source>
</evidence>
<dbReference type="InterPro" id="IPR035595">
    <property type="entry name" value="UDP_glycos_trans_CS"/>
</dbReference>
<name>A0ABM1MJF3_NICVS</name>
<feature type="transmembrane region" description="Helical" evidence="5">
    <location>
        <begin position="469"/>
        <end position="496"/>
    </location>
</feature>
<dbReference type="InterPro" id="IPR002213">
    <property type="entry name" value="UDP_glucos_trans"/>
</dbReference>
<proteinExistence type="inferred from homology"/>
<dbReference type="PROSITE" id="PS00375">
    <property type="entry name" value="UDPGT"/>
    <property type="match status" value="1"/>
</dbReference>
<dbReference type="InterPro" id="IPR050271">
    <property type="entry name" value="UDP-glycosyltransferase"/>
</dbReference>
<dbReference type="Proteomes" id="UP000695000">
    <property type="component" value="Unplaced"/>
</dbReference>
<comment type="catalytic activity">
    <reaction evidence="5">
        <text>glucuronate acceptor + UDP-alpha-D-glucuronate = acceptor beta-D-glucuronoside + UDP + H(+)</text>
        <dbReference type="Rhea" id="RHEA:21032"/>
        <dbReference type="ChEBI" id="CHEBI:15378"/>
        <dbReference type="ChEBI" id="CHEBI:58052"/>
        <dbReference type="ChEBI" id="CHEBI:58223"/>
        <dbReference type="ChEBI" id="CHEBI:132367"/>
        <dbReference type="ChEBI" id="CHEBI:132368"/>
        <dbReference type="EC" id="2.4.1.17"/>
    </reaction>
</comment>
<evidence type="ECO:0000256" key="2">
    <source>
        <dbReference type="ARBA" id="ARBA00022676"/>
    </source>
</evidence>
<keyword evidence="2 4" id="KW-0328">Glycosyltransferase</keyword>
<accession>A0ABM1MJF3</accession>
<protein>
    <recommendedName>
        <fullName evidence="5">UDP-glucuronosyltransferase</fullName>
        <ecNumber evidence="5">2.4.1.17</ecNumber>
    </recommendedName>
</protein>
<dbReference type="Gene3D" id="3.40.50.2000">
    <property type="entry name" value="Glycogen Phosphorylase B"/>
    <property type="match status" value="1"/>
</dbReference>
<evidence type="ECO:0000313" key="6">
    <source>
        <dbReference type="Proteomes" id="UP000695000"/>
    </source>
</evidence>
<dbReference type="SUPFAM" id="SSF53756">
    <property type="entry name" value="UDP-Glycosyltransferase/glycogen phosphorylase"/>
    <property type="match status" value="1"/>
</dbReference>
<keyword evidence="5" id="KW-0472">Membrane</keyword>
<evidence type="ECO:0000256" key="3">
    <source>
        <dbReference type="ARBA" id="ARBA00022679"/>
    </source>
</evidence>
<keyword evidence="6" id="KW-1185">Reference proteome</keyword>
<dbReference type="EC" id="2.4.1.17" evidence="5"/>
<dbReference type="CDD" id="cd03784">
    <property type="entry name" value="GT1_Gtf-like"/>
    <property type="match status" value="1"/>
</dbReference>
<evidence type="ECO:0000256" key="1">
    <source>
        <dbReference type="ARBA" id="ARBA00009995"/>
    </source>
</evidence>
<comment type="similarity">
    <text evidence="1 4">Belongs to the UDP-glycosyltransferase family.</text>
</comment>
<dbReference type="RefSeq" id="XP_017774703.1">
    <property type="nucleotide sequence ID" value="XM_017919214.1"/>
</dbReference>
<reference evidence="7" key="1">
    <citation type="submission" date="2025-08" db="UniProtKB">
        <authorList>
            <consortium name="RefSeq"/>
        </authorList>
    </citation>
    <scope>IDENTIFICATION</scope>
    <source>
        <tissue evidence="7">Whole Larva</tissue>
    </source>
</reference>
<sequence>MFFVKASLLVLLVQLTLTTHCHGAKILGVFPYPSKSHFILGRTLLKELAARGHEVTMISPFPLDKPLKNYKDVHMSRVMEWKYGIMKEMGDPELGVVRKLLTFYGNLPQAVKMIYEEPELNELLKSGEKFDVAINMMGYTEAILGIGHLLNATNIGFSIMGGMPVYNYHSGIPSPYAYVPNTFYIYNDKMNFLQRVMNTIVSLTFNMLVHFSHYPKQRETLKEYHPTLELNDLIRDVDLYLINSHFATESPRPHLTNTIQIGGFHLYEKEKLPSDLKQFMDESKHGVILFSLGANIQIAKLKPETIQNIISAFSKSKYDFVMKYEKDMPNLPKNIKVSNWLPQKAILEHPKCKAFFTHGGLGGTAEAVYNGVPMVAIPFFGDQRKNVADGLDFGYTIELSFTNITESSMTEAINEITGNAKYASAAKFRSDIYRNQEINPMDKAVFWIEHVAKHRGAKHMKPMATELAWYQYMLIDVFAFLAAIVLLTLSIIYLIIKTLIRLCKKSSNKLKAL</sequence>
<keyword evidence="5" id="KW-1133">Transmembrane helix</keyword>
<dbReference type="PANTHER" id="PTHR48043">
    <property type="entry name" value="EG:EG0003.4 PROTEIN-RELATED"/>
    <property type="match status" value="1"/>
</dbReference>
<dbReference type="GeneID" id="108561334"/>
<organism evidence="6 7">
    <name type="scientific">Nicrophorus vespilloides</name>
    <name type="common">Boreal carrion beetle</name>
    <dbReference type="NCBI Taxonomy" id="110193"/>
    <lineage>
        <taxon>Eukaryota</taxon>
        <taxon>Metazoa</taxon>
        <taxon>Ecdysozoa</taxon>
        <taxon>Arthropoda</taxon>
        <taxon>Hexapoda</taxon>
        <taxon>Insecta</taxon>
        <taxon>Pterygota</taxon>
        <taxon>Neoptera</taxon>
        <taxon>Endopterygota</taxon>
        <taxon>Coleoptera</taxon>
        <taxon>Polyphaga</taxon>
        <taxon>Staphyliniformia</taxon>
        <taxon>Silphidae</taxon>
        <taxon>Nicrophorinae</taxon>
        <taxon>Nicrophorus</taxon>
    </lineage>
</organism>
<dbReference type="PANTHER" id="PTHR48043:SF159">
    <property type="entry name" value="EG:EG0003.4 PROTEIN-RELATED"/>
    <property type="match status" value="1"/>
</dbReference>
<feature type="signal peptide" evidence="5">
    <location>
        <begin position="1"/>
        <end position="23"/>
    </location>
</feature>
<feature type="chain" id="PRO_5044982233" description="UDP-glucuronosyltransferase" evidence="5">
    <location>
        <begin position="24"/>
        <end position="513"/>
    </location>
</feature>
<evidence type="ECO:0000256" key="4">
    <source>
        <dbReference type="RuleBase" id="RU003718"/>
    </source>
</evidence>
<evidence type="ECO:0000256" key="5">
    <source>
        <dbReference type="RuleBase" id="RU362059"/>
    </source>
</evidence>
<gene>
    <name evidence="7" type="primary">LOC108561334</name>
</gene>
<dbReference type="Pfam" id="PF00201">
    <property type="entry name" value="UDPGT"/>
    <property type="match status" value="1"/>
</dbReference>
<keyword evidence="5" id="KW-0812">Transmembrane</keyword>
<comment type="subcellular location">
    <subcellularLocation>
        <location evidence="5">Membrane</location>
        <topology evidence="5">Single-pass membrane protein</topology>
    </subcellularLocation>
</comment>
<keyword evidence="5" id="KW-0732">Signal</keyword>